<dbReference type="RefSeq" id="WP_157303483.1">
    <property type="nucleotide sequence ID" value="NZ_BAAAZB010000018.1"/>
</dbReference>
<feature type="domain" description="Calcineurin-like phosphoesterase" evidence="1">
    <location>
        <begin position="3"/>
        <end position="150"/>
    </location>
</feature>
<protein>
    <submittedName>
        <fullName evidence="2">Serine/threonine protein phosphatase</fullName>
    </submittedName>
</protein>
<dbReference type="OrthoDB" id="9808081at2"/>
<name>A0A6N8JJZ0_9BACT</name>
<dbReference type="Gene3D" id="3.60.21.10">
    <property type="match status" value="1"/>
</dbReference>
<keyword evidence="3" id="KW-1185">Reference proteome</keyword>
<organism evidence="2 3">
    <name type="scientific">Chitinophaga oryziterrae</name>
    <dbReference type="NCBI Taxonomy" id="1031224"/>
    <lineage>
        <taxon>Bacteria</taxon>
        <taxon>Pseudomonadati</taxon>
        <taxon>Bacteroidota</taxon>
        <taxon>Chitinophagia</taxon>
        <taxon>Chitinophagales</taxon>
        <taxon>Chitinophagaceae</taxon>
        <taxon>Chitinophaga</taxon>
    </lineage>
</organism>
<evidence type="ECO:0000313" key="3">
    <source>
        <dbReference type="Proteomes" id="UP000468388"/>
    </source>
</evidence>
<dbReference type="GO" id="GO:0016791">
    <property type="term" value="F:phosphatase activity"/>
    <property type="evidence" value="ECO:0007669"/>
    <property type="project" value="TreeGrafter"/>
</dbReference>
<dbReference type="PANTHER" id="PTHR42850">
    <property type="entry name" value="METALLOPHOSPHOESTERASE"/>
    <property type="match status" value="1"/>
</dbReference>
<accession>A0A6N8JJZ0</accession>
<dbReference type="GO" id="GO:0008803">
    <property type="term" value="F:bis(5'-nucleosyl)-tetraphosphatase (symmetrical) activity"/>
    <property type="evidence" value="ECO:0007669"/>
    <property type="project" value="TreeGrafter"/>
</dbReference>
<dbReference type="SUPFAM" id="SSF56300">
    <property type="entry name" value="Metallo-dependent phosphatases"/>
    <property type="match status" value="1"/>
</dbReference>
<dbReference type="PANTHER" id="PTHR42850:SF4">
    <property type="entry name" value="ZINC-DEPENDENT ENDOPOLYPHOSPHATASE"/>
    <property type="match status" value="1"/>
</dbReference>
<dbReference type="Pfam" id="PF00149">
    <property type="entry name" value="Metallophos"/>
    <property type="match status" value="1"/>
</dbReference>
<dbReference type="InterPro" id="IPR050126">
    <property type="entry name" value="Ap4A_hydrolase"/>
</dbReference>
<dbReference type="InterPro" id="IPR004843">
    <property type="entry name" value="Calcineurin-like_PHP"/>
</dbReference>
<proteinExistence type="predicted"/>
<evidence type="ECO:0000313" key="2">
    <source>
        <dbReference type="EMBL" id="MVT44696.1"/>
    </source>
</evidence>
<reference evidence="2 3" key="1">
    <citation type="submission" date="2019-12" db="EMBL/GenBank/DDBJ databases">
        <title>The draft genomic sequence of strain Chitinophaga oryziterrae JCM 16595.</title>
        <authorList>
            <person name="Zhang X."/>
        </authorList>
    </citation>
    <scope>NUCLEOTIDE SEQUENCE [LARGE SCALE GENOMIC DNA]</scope>
    <source>
        <strain evidence="2 3">JCM 16595</strain>
    </source>
</reference>
<dbReference type="EMBL" id="WRXO01000012">
    <property type="protein sequence ID" value="MVT44696.1"/>
    <property type="molecule type" value="Genomic_DNA"/>
</dbReference>
<dbReference type="GO" id="GO:0110154">
    <property type="term" value="P:RNA decapping"/>
    <property type="evidence" value="ECO:0007669"/>
    <property type="project" value="TreeGrafter"/>
</dbReference>
<gene>
    <name evidence="2" type="ORF">GO495_29150</name>
</gene>
<comment type="caution">
    <text evidence="2">The sequence shown here is derived from an EMBL/GenBank/DDBJ whole genome shotgun (WGS) entry which is preliminary data.</text>
</comment>
<sequence>MARTLVIGDMHGAMRAVKQVIERIQLQSDDTLIFLGDYVDGWSESAQLIDFLIELQEYQSCIFIKGNHDAWCESWLMGETPDPTWLANGGQETVNSYCDHTSEQKAQHIDFLNRMKYYHIDEEQRLFVHAGFTSMSGPARERFQITFYWDRTLWEMAIAMDKQIRMDERIYPKRLLLFKEIYIGHTPTTNYGIEIPMNACNVWNVDTGAAFHGRVSALDIDSKEFWQSDPVHHLYPGETGRNK</sequence>
<dbReference type="InterPro" id="IPR029052">
    <property type="entry name" value="Metallo-depent_PP-like"/>
</dbReference>
<dbReference type="Proteomes" id="UP000468388">
    <property type="component" value="Unassembled WGS sequence"/>
</dbReference>
<dbReference type="AlphaFoldDB" id="A0A6N8JJZ0"/>
<evidence type="ECO:0000259" key="1">
    <source>
        <dbReference type="Pfam" id="PF00149"/>
    </source>
</evidence>
<dbReference type="GO" id="GO:0005737">
    <property type="term" value="C:cytoplasm"/>
    <property type="evidence" value="ECO:0007669"/>
    <property type="project" value="TreeGrafter"/>
</dbReference>